<proteinExistence type="predicted"/>
<keyword evidence="1" id="KW-0732">Signal</keyword>
<sequence length="351" mass="38721">MMKVALKPKRASFALTLLCTAWQVSHAFTFVKDSTRILSGKSSTKWTSSELYQAYIFGDDDSMTDVESTIEDAMGSSIFSSSILVGGPPSIVKDHSKLEADKALLARLAAANPPTGTSIQLDHLEDVSILEVQETSIMLSAVVRNWDQCVTVAVPISFPSPCSLGSSFDFSTDEQQELQQQQQEELQECILNNLQQLDQQAKDVLQQQAELEANYEAIQAYKRQAAQLQSVEEVDFPTWWIPPSDAIDVESKSLRSLLNEDDFRKDVLSLAKYGIRLQIHEDYYLVAQAGIRSISATGLMLGALIRDPEDGDAKSTPSNTIAVDIPIPFQNKAGDPNQLRDNVLDMVETVA</sequence>
<evidence type="ECO:0000256" key="1">
    <source>
        <dbReference type="SAM" id="SignalP"/>
    </source>
</evidence>
<reference evidence="2" key="1">
    <citation type="submission" date="2020-06" db="EMBL/GenBank/DDBJ databases">
        <authorList>
            <consortium name="Plant Systems Biology data submission"/>
        </authorList>
    </citation>
    <scope>NUCLEOTIDE SEQUENCE</scope>
    <source>
        <strain evidence="2">D6</strain>
    </source>
</reference>
<name>A0A9N8HAG4_9STRA</name>
<organism evidence="2 3">
    <name type="scientific">Seminavis robusta</name>
    <dbReference type="NCBI Taxonomy" id="568900"/>
    <lineage>
        <taxon>Eukaryota</taxon>
        <taxon>Sar</taxon>
        <taxon>Stramenopiles</taxon>
        <taxon>Ochrophyta</taxon>
        <taxon>Bacillariophyta</taxon>
        <taxon>Bacillariophyceae</taxon>
        <taxon>Bacillariophycidae</taxon>
        <taxon>Naviculales</taxon>
        <taxon>Naviculaceae</taxon>
        <taxon>Seminavis</taxon>
    </lineage>
</organism>
<keyword evidence="3" id="KW-1185">Reference proteome</keyword>
<dbReference type="EMBL" id="CAICTM010000294">
    <property type="protein sequence ID" value="CAB9507161.1"/>
    <property type="molecule type" value="Genomic_DNA"/>
</dbReference>
<accession>A0A9N8HAG4</accession>
<protein>
    <submittedName>
        <fullName evidence="2">Uncharacterized protein</fullName>
    </submittedName>
</protein>
<dbReference type="AlphaFoldDB" id="A0A9N8HAG4"/>
<feature type="chain" id="PRO_5040327995" evidence="1">
    <location>
        <begin position="28"/>
        <end position="351"/>
    </location>
</feature>
<comment type="caution">
    <text evidence="2">The sequence shown here is derived from an EMBL/GenBank/DDBJ whole genome shotgun (WGS) entry which is preliminary data.</text>
</comment>
<feature type="signal peptide" evidence="1">
    <location>
        <begin position="1"/>
        <end position="27"/>
    </location>
</feature>
<dbReference type="Proteomes" id="UP001153069">
    <property type="component" value="Unassembled WGS sequence"/>
</dbReference>
<dbReference type="OrthoDB" id="48773at2759"/>
<evidence type="ECO:0000313" key="3">
    <source>
        <dbReference type="Proteomes" id="UP001153069"/>
    </source>
</evidence>
<gene>
    <name evidence="2" type="ORF">SEMRO_295_G110400.1</name>
</gene>
<evidence type="ECO:0000313" key="2">
    <source>
        <dbReference type="EMBL" id="CAB9507161.1"/>
    </source>
</evidence>